<dbReference type="HOGENOM" id="CLU_022291_4_1_12"/>
<dbReference type="PANTHER" id="PTHR23135:SF4">
    <property type="entry name" value="UDP-N-ACETYLMURAMOYL-L-ALANYL-D-GLUTAMATE--2,6-DIAMINOPIMELATE LIGASE MURE HOMOLOG, CHLOROPLASTIC"/>
    <property type="match status" value="1"/>
</dbReference>
<dbReference type="GO" id="GO:0005737">
    <property type="term" value="C:cytoplasm"/>
    <property type="evidence" value="ECO:0007669"/>
    <property type="project" value="UniProtKB-SubCell"/>
</dbReference>
<dbReference type="PANTHER" id="PTHR23135">
    <property type="entry name" value="MUR LIGASE FAMILY MEMBER"/>
    <property type="match status" value="1"/>
</dbReference>
<feature type="domain" description="Mur ligase central" evidence="14">
    <location>
        <begin position="116"/>
        <end position="338"/>
    </location>
</feature>
<evidence type="ECO:0000256" key="7">
    <source>
        <dbReference type="ARBA" id="ARBA00022984"/>
    </source>
</evidence>
<dbReference type="NCBIfam" id="NF001126">
    <property type="entry name" value="PRK00139.1-4"/>
    <property type="match status" value="1"/>
</dbReference>
<comment type="cofactor">
    <cofactor evidence="10">
        <name>Mg(2+)</name>
        <dbReference type="ChEBI" id="CHEBI:18420"/>
    </cofactor>
</comment>
<evidence type="ECO:0000256" key="10">
    <source>
        <dbReference type="HAMAP-Rule" id="MF_00208"/>
    </source>
</evidence>
<evidence type="ECO:0000259" key="13">
    <source>
        <dbReference type="Pfam" id="PF02875"/>
    </source>
</evidence>
<comment type="similarity">
    <text evidence="1 10">Belongs to the MurCDEF family. MurE subfamily.</text>
</comment>
<comment type="subcellular location">
    <subcellularLocation>
        <location evidence="10 11">Cytoplasm</location>
    </subcellularLocation>
</comment>
<keyword evidence="16" id="KW-1185">Reference proteome</keyword>
<dbReference type="InterPro" id="IPR035911">
    <property type="entry name" value="MurE/MurF_N"/>
</dbReference>
<dbReference type="SUPFAM" id="SSF63418">
    <property type="entry name" value="MurE/MurF N-terminal domain"/>
    <property type="match status" value="1"/>
</dbReference>
<dbReference type="InterPro" id="IPR005761">
    <property type="entry name" value="UDP-N-AcMur-Glu-dNH2Pim_ligase"/>
</dbReference>
<reference evidence="15 16" key="2">
    <citation type="journal article" date="2011" name="ISME J.">
        <title>RNA-seq reveals cooperative metabolic interactions between two termite-gut spirochete species in co-culture.</title>
        <authorList>
            <person name="Rosenthal A.Z."/>
            <person name="Matson E.G."/>
            <person name="Eldar A."/>
            <person name="Leadbetter J.R."/>
        </authorList>
    </citation>
    <scope>NUCLEOTIDE SEQUENCE [LARGE SCALE GENOMIC DNA]</scope>
    <source>
        <strain evidence="16">ATCC BAA-887 / DSM 12427 / ZAS-2</strain>
    </source>
</reference>
<comment type="caution">
    <text evidence="10">Lacks conserved residue(s) required for the propagation of feature annotation.</text>
</comment>
<dbReference type="GO" id="GO:0000287">
    <property type="term" value="F:magnesium ion binding"/>
    <property type="evidence" value="ECO:0007669"/>
    <property type="project" value="UniProtKB-UniRule"/>
</dbReference>
<dbReference type="SUPFAM" id="SSF53623">
    <property type="entry name" value="MurD-like peptide ligases, catalytic domain"/>
    <property type="match status" value="1"/>
</dbReference>
<evidence type="ECO:0000256" key="4">
    <source>
        <dbReference type="ARBA" id="ARBA00022741"/>
    </source>
</evidence>
<feature type="modified residue" description="N6-carboxylysine" evidence="10">
    <location>
        <position position="231"/>
    </location>
</feature>
<dbReference type="EC" id="6.3.2.-" evidence="10"/>
<dbReference type="SUPFAM" id="SSF53244">
    <property type="entry name" value="MurD-like peptide ligases, peptide-binding domain"/>
    <property type="match status" value="1"/>
</dbReference>
<dbReference type="Pfam" id="PF02875">
    <property type="entry name" value="Mur_ligase_C"/>
    <property type="match status" value="1"/>
</dbReference>
<name>F5YHD8_TREPZ</name>
<feature type="binding site" evidence="10">
    <location>
        <begin position="162"/>
        <end position="163"/>
    </location>
    <ligand>
        <name>UDP-N-acetyl-alpha-D-muramoyl-L-alanyl-D-glutamate</name>
        <dbReference type="ChEBI" id="CHEBI:83900"/>
    </ligand>
</feature>
<feature type="binding site" evidence="10">
    <location>
        <position position="37"/>
    </location>
    <ligand>
        <name>UDP-N-acetyl-alpha-D-muramoyl-L-alanyl-D-glutamate</name>
        <dbReference type="ChEBI" id="CHEBI:83900"/>
    </ligand>
</feature>
<comment type="pathway">
    <text evidence="10 11">Cell wall biogenesis; peptidoglycan biosynthesis.</text>
</comment>
<keyword evidence="5 10" id="KW-0067">ATP-binding</keyword>
<keyword evidence="6 10" id="KW-0133">Cell shape</keyword>
<keyword evidence="8 10" id="KW-0131">Cell cycle</keyword>
<evidence type="ECO:0000256" key="3">
    <source>
        <dbReference type="ARBA" id="ARBA00022618"/>
    </source>
</evidence>
<dbReference type="GO" id="GO:0051301">
    <property type="term" value="P:cell division"/>
    <property type="evidence" value="ECO:0007669"/>
    <property type="project" value="UniProtKB-KW"/>
</dbReference>
<proteinExistence type="inferred from homology"/>
<evidence type="ECO:0000259" key="12">
    <source>
        <dbReference type="Pfam" id="PF01225"/>
    </source>
</evidence>
<keyword evidence="7 10" id="KW-0573">Peptidoglycan synthesis</keyword>
<dbReference type="InterPro" id="IPR036615">
    <property type="entry name" value="Mur_ligase_C_dom_sf"/>
</dbReference>
<dbReference type="GO" id="GO:0071555">
    <property type="term" value="P:cell wall organization"/>
    <property type="evidence" value="ECO:0007669"/>
    <property type="project" value="UniProtKB-KW"/>
</dbReference>
<dbReference type="Gene3D" id="3.40.1190.10">
    <property type="entry name" value="Mur-like, catalytic domain"/>
    <property type="match status" value="1"/>
</dbReference>
<evidence type="ECO:0000256" key="5">
    <source>
        <dbReference type="ARBA" id="ARBA00022840"/>
    </source>
</evidence>
<dbReference type="InterPro" id="IPR013221">
    <property type="entry name" value="Mur_ligase_cen"/>
</dbReference>
<dbReference type="GO" id="GO:0009252">
    <property type="term" value="P:peptidoglycan biosynthetic process"/>
    <property type="evidence" value="ECO:0007669"/>
    <property type="project" value="UniProtKB-UniRule"/>
</dbReference>
<accession>F5YHD8</accession>
<dbReference type="EMBL" id="CP001843">
    <property type="protein sequence ID" value="AEF84744.1"/>
    <property type="molecule type" value="Genomic_DNA"/>
</dbReference>
<dbReference type="InterPro" id="IPR004101">
    <property type="entry name" value="Mur_ligase_C"/>
</dbReference>
<feature type="binding site" evidence="10">
    <location>
        <position position="189"/>
    </location>
    <ligand>
        <name>UDP-N-acetyl-alpha-D-muramoyl-L-alanyl-D-glutamate</name>
        <dbReference type="ChEBI" id="CHEBI:83900"/>
    </ligand>
</feature>
<comment type="PTM">
    <text evidence="10">Carboxylation is probably crucial for Mg(2+) binding and, consequently, for the gamma-phosphate positioning of ATP.</text>
</comment>
<evidence type="ECO:0000313" key="15">
    <source>
        <dbReference type="EMBL" id="AEF84744.1"/>
    </source>
</evidence>
<feature type="binding site" evidence="10">
    <location>
        <begin position="118"/>
        <end position="124"/>
    </location>
    <ligand>
        <name>ATP</name>
        <dbReference type="ChEBI" id="CHEBI:30616"/>
    </ligand>
</feature>
<reference evidence="16" key="1">
    <citation type="submission" date="2009-12" db="EMBL/GenBank/DDBJ databases">
        <title>Complete sequence of Treponema primitia strain ZAS-2.</title>
        <authorList>
            <person name="Tetu S.G."/>
            <person name="Matson E."/>
            <person name="Ren Q."/>
            <person name="Seshadri R."/>
            <person name="Elbourne L."/>
            <person name="Hassan K.A."/>
            <person name="Durkin A."/>
            <person name="Radune D."/>
            <person name="Mohamoud Y."/>
            <person name="Shay R."/>
            <person name="Jin S."/>
            <person name="Zhang X."/>
            <person name="Lucey K."/>
            <person name="Ballor N.R."/>
            <person name="Ottesen E."/>
            <person name="Rosenthal R."/>
            <person name="Allen A."/>
            <person name="Leadbetter J.R."/>
            <person name="Paulsen I.T."/>
        </authorList>
    </citation>
    <scope>NUCLEOTIDE SEQUENCE [LARGE SCALE GENOMIC DNA]</scope>
    <source>
        <strain evidence="16">ATCC BAA-887 / DSM 12427 / ZAS-2</strain>
    </source>
</reference>
<dbReference type="OrthoDB" id="9800958at2"/>
<protein>
    <recommendedName>
        <fullName evidence="10">UDP-N-acetylmuramyl-tripeptide synthetase</fullName>
        <ecNumber evidence="10">6.3.2.-</ecNumber>
    </recommendedName>
    <alternativeName>
        <fullName evidence="10">UDP-MurNAc-tripeptide synthetase</fullName>
    </alternativeName>
</protein>
<dbReference type="Proteomes" id="UP000009223">
    <property type="component" value="Chromosome"/>
</dbReference>
<dbReference type="RefSeq" id="WP_015709005.1">
    <property type="nucleotide sequence ID" value="NC_015578.1"/>
</dbReference>
<feature type="domain" description="Mur ligase N-terminal catalytic" evidence="12">
    <location>
        <begin position="30"/>
        <end position="77"/>
    </location>
</feature>
<dbReference type="STRING" id="545694.TREPR_1063"/>
<gene>
    <name evidence="10" type="primary">murE</name>
    <name evidence="15" type="ordered locus">TREPR_1063</name>
</gene>
<keyword evidence="3 10" id="KW-0132">Cell division</keyword>
<dbReference type="InterPro" id="IPR000713">
    <property type="entry name" value="Mur_ligase_N"/>
</dbReference>
<feature type="binding site" evidence="10">
    <location>
        <position position="199"/>
    </location>
    <ligand>
        <name>UDP-N-acetyl-alpha-D-muramoyl-L-alanyl-D-glutamate</name>
        <dbReference type="ChEBI" id="CHEBI:83900"/>
    </ligand>
</feature>
<evidence type="ECO:0000256" key="2">
    <source>
        <dbReference type="ARBA" id="ARBA00022598"/>
    </source>
</evidence>
<dbReference type="InterPro" id="IPR036565">
    <property type="entry name" value="Mur-like_cat_sf"/>
</dbReference>
<keyword evidence="4 10" id="KW-0547">Nucleotide-binding</keyword>
<evidence type="ECO:0000259" key="14">
    <source>
        <dbReference type="Pfam" id="PF08245"/>
    </source>
</evidence>
<dbReference type="Gene3D" id="3.90.190.20">
    <property type="entry name" value="Mur ligase, C-terminal domain"/>
    <property type="match status" value="1"/>
</dbReference>
<organism evidence="15 16">
    <name type="scientific">Treponema primitia (strain ATCC BAA-887 / DSM 12427 / ZAS-2)</name>
    <dbReference type="NCBI Taxonomy" id="545694"/>
    <lineage>
        <taxon>Bacteria</taxon>
        <taxon>Pseudomonadati</taxon>
        <taxon>Spirochaetota</taxon>
        <taxon>Spirochaetia</taxon>
        <taxon>Spirochaetales</taxon>
        <taxon>Treponemataceae</taxon>
        <taxon>Treponema</taxon>
    </lineage>
</organism>
<dbReference type="Pfam" id="PF08245">
    <property type="entry name" value="Mur_ligase_M"/>
    <property type="match status" value="1"/>
</dbReference>
<keyword evidence="10" id="KW-0460">Magnesium</keyword>
<evidence type="ECO:0000256" key="8">
    <source>
        <dbReference type="ARBA" id="ARBA00023306"/>
    </source>
</evidence>
<keyword evidence="9 10" id="KW-0961">Cell wall biogenesis/degradation</keyword>
<feature type="domain" description="Mur ligase C-terminal" evidence="13">
    <location>
        <begin position="362"/>
        <end position="494"/>
    </location>
</feature>
<dbReference type="NCBIfam" id="TIGR01085">
    <property type="entry name" value="murE"/>
    <property type="match status" value="1"/>
</dbReference>
<dbReference type="KEGG" id="tpi:TREPR_1063"/>
<keyword evidence="10" id="KW-0963">Cytoplasm</keyword>
<sequence>MERCLSDFFTDGISWQAELLEKNGREDPLITGLEYDSRKVKPGNLFFALPGLHTDGHRFIPDAIQRGAAAILYQDELTEFQDGVLYLRARNSRAAMSPVASSFYNNPSKQLTIIGVTGTEGKSTTVYLIYQFLLLAGKKAGFVSTVQYSDGTGELWNPEHQTTPEAITIHRLLADMVANGAEYAVIEASSHGLSPKTNRLGDVAFDVSVMTNVTHEHLEFHGTWEQYRDDKANLFRTLDHYDHLKGVHLQKTEALPPSFGVANADDPSVGYFASATLHKTYTYSTRGKDADISLRSVESAVNGNWYEALIRETGEVVDIRDRLPGAFNAGNVLASLLVVSGLLFVPVKDLIPLVTKLKPVRGRMTKVQRGQPFEVLVDYAHTPSSFETIFPPLRERIDRTGGRIISLFGSAGERDTKKRPEQGRIAADWSDLVFLTDEDPRGEVPLTILEEIALGCPEGKRGENLFLIPDRSQAIRKAFSLAESGDLVLLLGKGHENSIIYATETIAYDEIAEAEKALGEMGFTGTN</sequence>
<dbReference type="AlphaFoldDB" id="F5YHD8"/>
<dbReference type="UniPathway" id="UPA00219"/>
<dbReference type="eggNOG" id="COG0769">
    <property type="taxonomic scope" value="Bacteria"/>
</dbReference>
<dbReference type="Pfam" id="PF01225">
    <property type="entry name" value="Mur_ligase"/>
    <property type="match status" value="1"/>
</dbReference>
<evidence type="ECO:0000313" key="16">
    <source>
        <dbReference type="Proteomes" id="UP000009223"/>
    </source>
</evidence>
<evidence type="ECO:0000256" key="1">
    <source>
        <dbReference type="ARBA" id="ARBA00005898"/>
    </source>
</evidence>
<dbReference type="Gene3D" id="3.40.1390.10">
    <property type="entry name" value="MurE/MurF, N-terminal domain"/>
    <property type="match status" value="1"/>
</dbReference>
<evidence type="ECO:0000256" key="6">
    <source>
        <dbReference type="ARBA" id="ARBA00022960"/>
    </source>
</evidence>
<dbReference type="GO" id="GO:0016881">
    <property type="term" value="F:acid-amino acid ligase activity"/>
    <property type="evidence" value="ECO:0007669"/>
    <property type="project" value="UniProtKB-UniRule"/>
</dbReference>
<dbReference type="GO" id="GO:0005524">
    <property type="term" value="F:ATP binding"/>
    <property type="evidence" value="ECO:0007669"/>
    <property type="project" value="UniProtKB-UniRule"/>
</dbReference>
<evidence type="ECO:0000256" key="9">
    <source>
        <dbReference type="ARBA" id="ARBA00023316"/>
    </source>
</evidence>
<evidence type="ECO:0000256" key="11">
    <source>
        <dbReference type="RuleBase" id="RU004135"/>
    </source>
</evidence>
<dbReference type="HAMAP" id="MF_00208">
    <property type="entry name" value="MurE"/>
    <property type="match status" value="1"/>
</dbReference>
<keyword evidence="2 10" id="KW-0436">Ligase</keyword>
<dbReference type="GO" id="GO:0008360">
    <property type="term" value="P:regulation of cell shape"/>
    <property type="evidence" value="ECO:0007669"/>
    <property type="project" value="UniProtKB-KW"/>
</dbReference>
<comment type="function">
    <text evidence="10">Catalyzes the addition of an amino acid to the nucleotide precursor UDP-N-acetylmuramoyl-L-alanyl-D-glutamate (UMAG) in the biosynthesis of bacterial cell-wall peptidoglycan.</text>
</comment>